<proteinExistence type="inferred from homology"/>
<sequence>MRHPKETVAADKYTGINRIKPNPMEYQSGSWLARLGYHFSPEHYVGWVMEKTQQKYDSRDMRHPGYYTTDINLDTLGKTPNYIGNLPPGFKIGNNSNGIWHNDPREGYANLLWARARFLEEKHQKLRNGLSYRFKPADAHWADSIDINLDRQNINLDSATLYAACAPYGDTSTTLNCSPALDKPGSYINQEQIKYKENHLLFNTKWNKKWQWGWSKHDVQFAAGYDRFDSQFDKYLENTAVYKNQEATGRKENVVINGKTHQVEIWRDLGNIRNVERPCTDWEIDTCTRLPITGKSHYFALRNNMSFGKYIDLGLGIRLDRHSFKTDDQAIRNKNYLNRSWNIGLVLKPHHQWAVSYRTSNGFRVPSFQELYGYNVPGLPRHSKYHYIADLEPEKSFNREIGLTFKGDFGNVEVSAFNSKYRDLIAYAVTQADRNNVAKLGNFNLQNADLQGINLRSTIDLNSLWQDFPEGLSLNLAYNQIKAKRLFNNKHEQFAYVSDYPLETIQPSRYVIGLNYDAPSEKWGISANWIHSRGKNPQELISKLDHGNGKIYKGAATKAATKPWTTLDLIGYWKPWKTATLRIGAYNVLNHRYLMWETVRQNSRNSLAQQSVPGGDYAQFAAPGRNFTLGFEMKF</sequence>
<keyword evidence="7" id="KW-0798">TonB box</keyword>
<comment type="similarity">
    <text evidence="2">Belongs to the TonB-dependent receptor family.</text>
</comment>
<dbReference type="InterPro" id="IPR036942">
    <property type="entry name" value="Beta-barrel_TonB_sf"/>
</dbReference>
<evidence type="ECO:0000256" key="7">
    <source>
        <dbReference type="ARBA" id="ARBA00023077"/>
    </source>
</evidence>
<evidence type="ECO:0000313" key="13">
    <source>
        <dbReference type="Proteomes" id="UP000272771"/>
    </source>
</evidence>
<evidence type="ECO:0000256" key="8">
    <source>
        <dbReference type="ARBA" id="ARBA00023136"/>
    </source>
</evidence>
<keyword evidence="4" id="KW-1134">Transmembrane beta strand</keyword>
<dbReference type="PANTHER" id="PTHR30069">
    <property type="entry name" value="TONB-DEPENDENT OUTER MEMBRANE RECEPTOR"/>
    <property type="match status" value="1"/>
</dbReference>
<evidence type="ECO:0000256" key="6">
    <source>
        <dbReference type="ARBA" id="ARBA00022729"/>
    </source>
</evidence>
<evidence type="ECO:0000256" key="4">
    <source>
        <dbReference type="ARBA" id="ARBA00022452"/>
    </source>
</evidence>
<name>A0A448VJI9_9NEIS</name>
<dbReference type="NCBIfam" id="TIGR01776">
    <property type="entry name" value="TonB-tbp-lbp"/>
    <property type="match status" value="1"/>
</dbReference>
<accession>A0A448VJI9</accession>
<evidence type="ECO:0000313" key="12">
    <source>
        <dbReference type="EMBL" id="VEJ49936.1"/>
    </source>
</evidence>
<organism evidence="12 13">
    <name type="scientific">Neisseria weaveri</name>
    <dbReference type="NCBI Taxonomy" id="28091"/>
    <lineage>
        <taxon>Bacteria</taxon>
        <taxon>Pseudomonadati</taxon>
        <taxon>Pseudomonadota</taxon>
        <taxon>Betaproteobacteria</taxon>
        <taxon>Neisseriales</taxon>
        <taxon>Neisseriaceae</taxon>
        <taxon>Neisseria</taxon>
    </lineage>
</organism>
<evidence type="ECO:0000256" key="5">
    <source>
        <dbReference type="ARBA" id="ARBA00022692"/>
    </source>
</evidence>
<dbReference type="SUPFAM" id="SSF56935">
    <property type="entry name" value="Porins"/>
    <property type="match status" value="1"/>
</dbReference>
<dbReference type="InterPro" id="IPR010948">
    <property type="entry name" value="TonB_lacto/transferrin_rcpt"/>
</dbReference>
<evidence type="ECO:0000256" key="2">
    <source>
        <dbReference type="ARBA" id="ARBA00009810"/>
    </source>
</evidence>
<dbReference type="Pfam" id="PF00593">
    <property type="entry name" value="TonB_dep_Rec_b-barrel"/>
    <property type="match status" value="1"/>
</dbReference>
<keyword evidence="10" id="KW-0998">Cell outer membrane</keyword>
<dbReference type="GO" id="GO:0044718">
    <property type="term" value="P:siderophore transmembrane transport"/>
    <property type="evidence" value="ECO:0007669"/>
    <property type="project" value="TreeGrafter"/>
</dbReference>
<dbReference type="InterPro" id="IPR000531">
    <property type="entry name" value="Beta-barrel_TonB"/>
</dbReference>
<dbReference type="GO" id="GO:0015091">
    <property type="term" value="F:ferric iron transmembrane transporter activity"/>
    <property type="evidence" value="ECO:0007669"/>
    <property type="project" value="InterPro"/>
</dbReference>
<dbReference type="STRING" id="28091.SAMEA3174300_01117"/>
<keyword evidence="8" id="KW-0472">Membrane</keyword>
<evidence type="ECO:0000259" key="11">
    <source>
        <dbReference type="Pfam" id="PF00593"/>
    </source>
</evidence>
<evidence type="ECO:0000256" key="9">
    <source>
        <dbReference type="ARBA" id="ARBA00023170"/>
    </source>
</evidence>
<reference evidence="12 13" key="1">
    <citation type="submission" date="2018-12" db="EMBL/GenBank/DDBJ databases">
        <authorList>
            <consortium name="Pathogen Informatics"/>
        </authorList>
    </citation>
    <scope>NUCLEOTIDE SEQUENCE [LARGE SCALE GENOMIC DNA]</scope>
    <source>
        <strain evidence="12 13">NCTC12742</strain>
    </source>
</reference>
<dbReference type="OrthoDB" id="9764669at2"/>
<dbReference type="InterPro" id="IPR010949">
    <property type="entry name" value="TonB_Hb/transfer/lactofer_rcpt"/>
</dbReference>
<dbReference type="Proteomes" id="UP000272771">
    <property type="component" value="Chromosome"/>
</dbReference>
<evidence type="ECO:0000256" key="1">
    <source>
        <dbReference type="ARBA" id="ARBA00004571"/>
    </source>
</evidence>
<keyword evidence="9" id="KW-0675">Receptor</keyword>
<dbReference type="RefSeq" id="WP_004285032.1">
    <property type="nucleotide sequence ID" value="NZ_CAUJRG010000019.1"/>
</dbReference>
<dbReference type="GO" id="GO:0015344">
    <property type="term" value="F:siderophore uptake transmembrane transporter activity"/>
    <property type="evidence" value="ECO:0007669"/>
    <property type="project" value="TreeGrafter"/>
</dbReference>
<dbReference type="PROSITE" id="PS01156">
    <property type="entry name" value="TONB_DEPENDENT_REC_2"/>
    <property type="match status" value="1"/>
</dbReference>
<keyword evidence="6" id="KW-0732">Signal</keyword>
<dbReference type="AlphaFoldDB" id="A0A448VJI9"/>
<keyword evidence="5" id="KW-0812">Transmembrane</keyword>
<dbReference type="NCBIfam" id="TIGR01786">
    <property type="entry name" value="TonB-hemlactrns"/>
    <property type="match status" value="1"/>
</dbReference>
<dbReference type="InterPro" id="IPR039426">
    <property type="entry name" value="TonB-dep_rcpt-like"/>
</dbReference>
<evidence type="ECO:0000256" key="10">
    <source>
        <dbReference type="ARBA" id="ARBA00023237"/>
    </source>
</evidence>
<gene>
    <name evidence="12" type="primary">tbpA_4</name>
    <name evidence="12" type="ORF">NCTC12742_00436</name>
</gene>
<protein>
    <submittedName>
        <fullName evidence="12">Transferrin-binding protein A</fullName>
    </submittedName>
</protein>
<dbReference type="EMBL" id="LR134533">
    <property type="protein sequence ID" value="VEJ49936.1"/>
    <property type="molecule type" value="Genomic_DNA"/>
</dbReference>
<keyword evidence="3" id="KW-0813">Transport</keyword>
<dbReference type="PANTHER" id="PTHR30069:SF54">
    <property type="entry name" value="TRANSFERRIN-BINDING PROTEIN A"/>
    <property type="match status" value="1"/>
</dbReference>
<evidence type="ECO:0000256" key="3">
    <source>
        <dbReference type="ARBA" id="ARBA00022448"/>
    </source>
</evidence>
<dbReference type="GO" id="GO:0009279">
    <property type="term" value="C:cell outer membrane"/>
    <property type="evidence" value="ECO:0007669"/>
    <property type="project" value="UniProtKB-SubCell"/>
</dbReference>
<dbReference type="InterPro" id="IPR010917">
    <property type="entry name" value="TonB_rcpt_CS"/>
</dbReference>
<comment type="subcellular location">
    <subcellularLocation>
        <location evidence="1">Cell outer membrane</location>
        <topology evidence="1">Multi-pass membrane protein</topology>
    </subcellularLocation>
</comment>
<keyword evidence="13" id="KW-1185">Reference proteome</keyword>
<dbReference type="Gene3D" id="2.40.170.20">
    <property type="entry name" value="TonB-dependent receptor, beta-barrel domain"/>
    <property type="match status" value="1"/>
</dbReference>
<feature type="domain" description="TonB-dependent receptor-like beta-barrel" evidence="11">
    <location>
        <begin position="66"/>
        <end position="588"/>
    </location>
</feature>